<evidence type="ECO:0000313" key="4">
    <source>
        <dbReference type="EMBL" id="KAG9230169.1"/>
    </source>
</evidence>
<feature type="transmembrane region" description="Helical" evidence="2">
    <location>
        <begin position="229"/>
        <end position="250"/>
    </location>
</feature>
<name>A0A9P7YAL4_9HELO</name>
<sequence>MYALRIAGSLIATAFLSNSASAKAVPRAENELNPWVSVDASGTPVATITPVLTTVNGVASTISPAPTSISTSQTDKKPTPTSHSVPTATGGGSFEVCNNQNGQFAPFCKPDNSSSVYVGETYYVTWDTRFFTLKNASVLIQANYVNQTDGGKQAFQSPPTTNAFGFYGWTIDKEWLRGLDSNNVTLFFVPLNPTAKEPQSFQGPTLEVTNRPKEYYHPPPTKLPSGAELYIALPTVFGFIVLCVVGGFFWNRSHRKIGLGNVMGRRGYGVGKSRTQRLGLGRKKRDGAILLREQELRSGPQYTDTPEQNDYPRARGHARGDSDALGSLAGTPTEERTNYFRDEMAR</sequence>
<keyword evidence="2" id="KW-0472">Membrane</keyword>
<keyword evidence="2" id="KW-1133">Transmembrane helix</keyword>
<feature type="compositionally biased region" description="Basic and acidic residues" evidence="1">
    <location>
        <begin position="333"/>
        <end position="346"/>
    </location>
</feature>
<dbReference type="Pfam" id="PF14610">
    <property type="entry name" value="Psg1"/>
    <property type="match status" value="1"/>
</dbReference>
<dbReference type="Proteomes" id="UP000824998">
    <property type="component" value="Unassembled WGS sequence"/>
</dbReference>
<dbReference type="InterPro" id="IPR028000">
    <property type="entry name" value="Pma1"/>
</dbReference>
<keyword evidence="5" id="KW-1185">Reference proteome</keyword>
<proteinExistence type="predicted"/>
<evidence type="ECO:0000256" key="1">
    <source>
        <dbReference type="SAM" id="MobiDB-lite"/>
    </source>
</evidence>
<accession>A0A9P7YAL4</accession>
<dbReference type="AlphaFoldDB" id="A0A9P7YAL4"/>
<comment type="caution">
    <text evidence="4">The sequence shown here is derived from an EMBL/GenBank/DDBJ whole genome shotgun (WGS) entry which is preliminary data.</text>
</comment>
<feature type="signal peptide" evidence="3">
    <location>
        <begin position="1"/>
        <end position="22"/>
    </location>
</feature>
<evidence type="ECO:0000313" key="5">
    <source>
        <dbReference type="Proteomes" id="UP000824998"/>
    </source>
</evidence>
<gene>
    <name evidence="4" type="ORF">BJ875DRAFT_472945</name>
</gene>
<organism evidence="4 5">
    <name type="scientific">Amylocarpus encephaloides</name>
    <dbReference type="NCBI Taxonomy" id="45428"/>
    <lineage>
        <taxon>Eukaryota</taxon>
        <taxon>Fungi</taxon>
        <taxon>Dikarya</taxon>
        <taxon>Ascomycota</taxon>
        <taxon>Pezizomycotina</taxon>
        <taxon>Leotiomycetes</taxon>
        <taxon>Helotiales</taxon>
        <taxon>Helotiales incertae sedis</taxon>
        <taxon>Amylocarpus</taxon>
    </lineage>
</organism>
<keyword evidence="3" id="KW-0732">Signal</keyword>
<feature type="region of interest" description="Disordered" evidence="1">
    <location>
        <begin position="292"/>
        <end position="346"/>
    </location>
</feature>
<feature type="compositionally biased region" description="Basic and acidic residues" evidence="1">
    <location>
        <begin position="310"/>
        <end position="322"/>
    </location>
</feature>
<keyword evidence="2" id="KW-0812">Transmembrane</keyword>
<reference evidence="4" key="1">
    <citation type="journal article" date="2021" name="IMA Fungus">
        <title>Genomic characterization of three marine fungi, including Emericellopsis atlantica sp. nov. with signatures of a generalist lifestyle and marine biomass degradation.</title>
        <authorList>
            <person name="Hagestad O.C."/>
            <person name="Hou L."/>
            <person name="Andersen J.H."/>
            <person name="Hansen E.H."/>
            <person name="Altermark B."/>
            <person name="Li C."/>
            <person name="Kuhnert E."/>
            <person name="Cox R.J."/>
            <person name="Crous P.W."/>
            <person name="Spatafora J.W."/>
            <person name="Lail K."/>
            <person name="Amirebrahimi M."/>
            <person name="Lipzen A."/>
            <person name="Pangilinan J."/>
            <person name="Andreopoulos W."/>
            <person name="Hayes R.D."/>
            <person name="Ng V."/>
            <person name="Grigoriev I.V."/>
            <person name="Jackson S.A."/>
            <person name="Sutton T.D.S."/>
            <person name="Dobson A.D.W."/>
            <person name="Rama T."/>
        </authorList>
    </citation>
    <scope>NUCLEOTIDE SEQUENCE</scope>
    <source>
        <strain evidence="4">TRa018bII</strain>
    </source>
</reference>
<feature type="compositionally biased region" description="Low complexity" evidence="1">
    <location>
        <begin position="63"/>
        <end position="72"/>
    </location>
</feature>
<evidence type="ECO:0000256" key="2">
    <source>
        <dbReference type="SAM" id="Phobius"/>
    </source>
</evidence>
<protein>
    <submittedName>
        <fullName evidence="4">Uncharacterized protein</fullName>
    </submittedName>
</protein>
<feature type="region of interest" description="Disordered" evidence="1">
    <location>
        <begin position="63"/>
        <end position="88"/>
    </location>
</feature>
<dbReference type="OrthoDB" id="4084551at2759"/>
<dbReference type="EMBL" id="MU251695">
    <property type="protein sequence ID" value="KAG9230169.1"/>
    <property type="molecule type" value="Genomic_DNA"/>
</dbReference>
<evidence type="ECO:0000256" key="3">
    <source>
        <dbReference type="SAM" id="SignalP"/>
    </source>
</evidence>
<feature type="chain" id="PRO_5040252876" evidence="3">
    <location>
        <begin position="23"/>
        <end position="346"/>
    </location>
</feature>